<keyword evidence="3" id="KW-1133">Transmembrane helix</keyword>
<keyword evidence="2" id="KW-0812">Transmembrane</keyword>
<evidence type="ECO:0000313" key="6">
    <source>
        <dbReference type="EMBL" id="MEN2789233.1"/>
    </source>
</evidence>
<sequence length="1374" mass="143454">MRSRRLWLRRLAGGLLGLVALAVVALGVLDTSIGHRWVANRIGALRPANGLRFTVGRIDGSLYSTAILTDVRVSDPKGLVLTVPSATLDWRPFAWLDNRLEIRSLLIPRATLVKLPATIRTGKAGPILPSFDIRIGTLRVDRLTVAPAITGVQRTGRLRAQADVHAGRALVNLNALVEGSDRLTLKLDAEPDRDRFDIDIHARGAANGVLAKLSGATRPIAVDVAGDGKWRAWKGSGHVRVGSVALVDLALTNHSGRYALTGTLDPAPLVTGKLARLTSPRIQVRGAGTLADRRLDGTLALRSAALAIDTVGAVDLGQGSFRNLRIQARLLQPPALFPNMTGHAIELRTILDGPFATAHFDYRLAADRFAFDQTGFEVVRAAGAGHLSPAPVLLPIRLTAARVTGVGDVAGGILRNLSVEGLLRVTSKLVTGDDLRVKSDKLTGRINLMLDLRTGQYEVGINGALGRYLIPGLGIVDVTSTLKVVPGPGGHGSRVVGTGTAQMVRLDNAFFRSLAGGLPRIVTGLERTPDGVLHLNNLVLTAPSIRIVGNGFRRRDGTFHFDGRGQQATYGPLTLKLDGKIDKPTLDLVFERPNATLDLTKVALHLDPNAAGFAFTAHGGSMLGPFSANGEIELPKGSDATIAIAEIDVSGTKAKGALHVVPGGFDGRLDLAGGGLSGSLLFSPVGSVQRIEAHIDADNAHLADAMTLRRGHLDAVVLLDPAGTSVEATATGTGLRRGTLSLGRFASHVSLRGGTGEIRASIAGSRGRAFDIQTVTRVTPDSYTVSAQGTLDRRPLQLVTPAVFTRDRDGWRLAPTELSFSGGSARISGRFTGTSSAIDATLARMPLSVLDIGYPGLGLGGTASGKLSYAHGAGAPTGRIDMTVRGLTRSGLVLSSQPVDVGVAGILQPGKAAMRAVAASGGKTVGRAQALLTLNGSGDLATQIRSAALFGQLRYDGPADTLWRLTGLEMFDLSGPVAIGADLGGKVSDPQIRGVVVAKGARLESGITGTVLTNVQATGRFGGSRLVVDKLTADAGKGGTVTATGSFDLAAANGFGIDLSVQAQNAVMINRDDIGATVTGPLTIKSDGSGGVISGDLLLNKSRYRLGRATAASAVPQLNIREINLPGGGEEEQAPRKPWRLAVKARAPNQLIVSGLGLRSEWSANLQIAGSPDNPAIAGRADLIKGNYEFAGREFQLERGIILFSGDVPANPSLDIAANADSTGLNATIRVTGPALKPEITFSSVPALPQDELLSRLLFGTSITNLSAPEALQLASAVAALQNGKGGLDPINAIRRVAGLDRLRVLPPDAQTGAGTAVAAGKYITRRLFAEIITDGQGYSATQVEFQVTRWLSILSTISTLGRQSANVKVSKDY</sequence>
<reference evidence="6 7" key="1">
    <citation type="submission" date="2024-05" db="EMBL/GenBank/DDBJ databases">
        <authorList>
            <person name="Liu Q."/>
            <person name="Xin Y.-H."/>
        </authorList>
    </citation>
    <scope>NUCLEOTIDE SEQUENCE [LARGE SCALE GENOMIC DNA]</scope>
    <source>
        <strain evidence="6 7">CGMCC 1.10181</strain>
    </source>
</reference>
<dbReference type="InterPro" id="IPR007452">
    <property type="entry name" value="TamB_C"/>
</dbReference>
<proteinExistence type="predicted"/>
<dbReference type="PANTHER" id="PTHR36985">
    <property type="entry name" value="TRANSLOCATION AND ASSEMBLY MODULE SUBUNIT TAMB"/>
    <property type="match status" value="1"/>
</dbReference>
<keyword evidence="4" id="KW-0472">Membrane</keyword>
<evidence type="ECO:0000259" key="5">
    <source>
        <dbReference type="Pfam" id="PF04357"/>
    </source>
</evidence>
<organism evidence="6 7">
    <name type="scientific">Sphingomonas oligophenolica</name>
    <dbReference type="NCBI Taxonomy" id="301154"/>
    <lineage>
        <taxon>Bacteria</taxon>
        <taxon>Pseudomonadati</taxon>
        <taxon>Pseudomonadota</taxon>
        <taxon>Alphaproteobacteria</taxon>
        <taxon>Sphingomonadales</taxon>
        <taxon>Sphingomonadaceae</taxon>
        <taxon>Sphingomonas</taxon>
    </lineage>
</organism>
<comment type="caution">
    <text evidence="6">The sequence shown here is derived from an EMBL/GenBank/DDBJ whole genome shotgun (WGS) entry which is preliminary data.</text>
</comment>
<evidence type="ECO:0000313" key="7">
    <source>
        <dbReference type="Proteomes" id="UP001419910"/>
    </source>
</evidence>
<keyword evidence="7" id="KW-1185">Reference proteome</keyword>
<dbReference type="Proteomes" id="UP001419910">
    <property type="component" value="Unassembled WGS sequence"/>
</dbReference>
<dbReference type="Pfam" id="PF04357">
    <property type="entry name" value="TamB"/>
    <property type="match status" value="1"/>
</dbReference>
<evidence type="ECO:0000256" key="2">
    <source>
        <dbReference type="ARBA" id="ARBA00022692"/>
    </source>
</evidence>
<dbReference type="EMBL" id="JBDIME010000003">
    <property type="protein sequence ID" value="MEN2789233.1"/>
    <property type="molecule type" value="Genomic_DNA"/>
</dbReference>
<name>A0ABU9Y0A4_9SPHN</name>
<evidence type="ECO:0000256" key="3">
    <source>
        <dbReference type="ARBA" id="ARBA00022989"/>
    </source>
</evidence>
<dbReference type="PANTHER" id="PTHR36985:SF1">
    <property type="entry name" value="TRANSLOCATION AND ASSEMBLY MODULE SUBUNIT TAMB"/>
    <property type="match status" value="1"/>
</dbReference>
<gene>
    <name evidence="6" type="ORF">ABC974_06320</name>
</gene>
<comment type="subcellular location">
    <subcellularLocation>
        <location evidence="1">Membrane</location>
        <topology evidence="1">Single-pass membrane protein</topology>
    </subcellularLocation>
</comment>
<feature type="domain" description="Translocation and assembly module TamB C-terminal" evidence="5">
    <location>
        <begin position="1031"/>
        <end position="1374"/>
    </location>
</feature>
<evidence type="ECO:0000256" key="4">
    <source>
        <dbReference type="ARBA" id="ARBA00023136"/>
    </source>
</evidence>
<accession>A0ABU9Y0A4</accession>
<evidence type="ECO:0000256" key="1">
    <source>
        <dbReference type="ARBA" id="ARBA00004167"/>
    </source>
</evidence>
<protein>
    <submittedName>
        <fullName evidence="6">Translocation/assembly module TamB domain-containing protein</fullName>
    </submittedName>
</protein>